<gene>
    <name evidence="2" type="ORF">Enr13x_40030</name>
</gene>
<dbReference type="EMBL" id="CP037423">
    <property type="protein sequence ID" value="QDV44141.1"/>
    <property type="molecule type" value="Genomic_DNA"/>
</dbReference>
<keyword evidence="3" id="KW-1185">Reference proteome</keyword>
<feature type="region of interest" description="Disordered" evidence="1">
    <location>
        <begin position="1"/>
        <end position="33"/>
    </location>
</feature>
<name>A0A518HTJ0_9BACT</name>
<sequence length="33" mass="3538">MEHVGDGTDPLGDEDKPAAEGKQPSMKVEILRS</sequence>
<dbReference type="AlphaFoldDB" id="A0A518HTJ0"/>
<proteinExistence type="predicted"/>
<evidence type="ECO:0000313" key="2">
    <source>
        <dbReference type="EMBL" id="QDV44141.1"/>
    </source>
</evidence>
<dbReference type="Proteomes" id="UP000319004">
    <property type="component" value="Chromosome"/>
</dbReference>
<evidence type="ECO:0000313" key="3">
    <source>
        <dbReference type="Proteomes" id="UP000319004"/>
    </source>
</evidence>
<evidence type="ECO:0000256" key="1">
    <source>
        <dbReference type="SAM" id="MobiDB-lite"/>
    </source>
</evidence>
<accession>A0A518HTJ0</accession>
<organism evidence="2 3">
    <name type="scientific">Stieleria neptunia</name>
    <dbReference type="NCBI Taxonomy" id="2527979"/>
    <lineage>
        <taxon>Bacteria</taxon>
        <taxon>Pseudomonadati</taxon>
        <taxon>Planctomycetota</taxon>
        <taxon>Planctomycetia</taxon>
        <taxon>Pirellulales</taxon>
        <taxon>Pirellulaceae</taxon>
        <taxon>Stieleria</taxon>
    </lineage>
</organism>
<dbReference type="KEGG" id="snep:Enr13x_40030"/>
<reference evidence="2 3" key="1">
    <citation type="submission" date="2019-03" db="EMBL/GenBank/DDBJ databases">
        <title>Deep-cultivation of Planctomycetes and their phenomic and genomic characterization uncovers novel biology.</title>
        <authorList>
            <person name="Wiegand S."/>
            <person name="Jogler M."/>
            <person name="Boedeker C."/>
            <person name="Pinto D."/>
            <person name="Vollmers J."/>
            <person name="Rivas-Marin E."/>
            <person name="Kohn T."/>
            <person name="Peeters S.H."/>
            <person name="Heuer A."/>
            <person name="Rast P."/>
            <person name="Oberbeckmann S."/>
            <person name="Bunk B."/>
            <person name="Jeske O."/>
            <person name="Meyerdierks A."/>
            <person name="Storesund J.E."/>
            <person name="Kallscheuer N."/>
            <person name="Luecker S."/>
            <person name="Lage O.M."/>
            <person name="Pohl T."/>
            <person name="Merkel B.J."/>
            <person name="Hornburger P."/>
            <person name="Mueller R.-W."/>
            <person name="Bruemmer F."/>
            <person name="Labrenz M."/>
            <person name="Spormann A.M."/>
            <person name="Op den Camp H."/>
            <person name="Overmann J."/>
            <person name="Amann R."/>
            <person name="Jetten M.S.M."/>
            <person name="Mascher T."/>
            <person name="Medema M.H."/>
            <person name="Devos D.P."/>
            <person name="Kaster A.-K."/>
            <person name="Ovreas L."/>
            <person name="Rohde M."/>
            <person name="Galperin M.Y."/>
            <person name="Jogler C."/>
        </authorList>
    </citation>
    <scope>NUCLEOTIDE SEQUENCE [LARGE SCALE GENOMIC DNA]</scope>
    <source>
        <strain evidence="2 3">Enr13</strain>
    </source>
</reference>
<protein>
    <submittedName>
        <fullName evidence="2">Uncharacterized protein</fullName>
    </submittedName>
</protein>